<name>A0AAP9KIV9_9GAMM</name>
<sequence length="331" mass="37443">MKLKTLSCAIFAAFTLTACGGGSDGGSSDPVVDVGTTNKFQQWSNFSIENNYSTDKIGYDSDTITIDQNKAYSKNTNTLNWDENKTFFVTADGEYDEGEEHPKYGAYQGEVSISNNIWTHIPYSNIGSKGLKLTVKYNPVDISNRTIAPLVSFHEYWVVKHNQNDNWDISDNVINFIQAIEQVKFPQGSACLQLVESSNNQEYLELYKNQDTPELQTTLKQDWESYRTNTSSDIHKKVFKDTIAYLEYDEDNAEYSGVAQKANHFYEVNLTQKGVEFSKAQEITLLESLAAEYLGADQTIARDYINLYKNSCSMFNQTASEAIKKQIANFQ</sequence>
<organism evidence="2 3">
    <name type="scientific">Acinetobacter towneri</name>
    <dbReference type="NCBI Taxonomy" id="202956"/>
    <lineage>
        <taxon>Bacteria</taxon>
        <taxon>Pseudomonadati</taxon>
        <taxon>Pseudomonadota</taxon>
        <taxon>Gammaproteobacteria</taxon>
        <taxon>Moraxellales</taxon>
        <taxon>Moraxellaceae</taxon>
        <taxon>Acinetobacter</taxon>
    </lineage>
</organism>
<evidence type="ECO:0000313" key="2">
    <source>
        <dbReference type="EMBL" id="QGM27328.1"/>
    </source>
</evidence>
<accession>A0AAP9KIV9</accession>
<dbReference type="Proteomes" id="UP000405075">
    <property type="component" value="Chromosome"/>
</dbReference>
<protein>
    <recommendedName>
        <fullName evidence="4">Lipoprotein</fullName>
    </recommendedName>
</protein>
<proteinExistence type="predicted"/>
<evidence type="ECO:0000256" key="1">
    <source>
        <dbReference type="SAM" id="SignalP"/>
    </source>
</evidence>
<evidence type="ECO:0000313" key="3">
    <source>
        <dbReference type="Proteomes" id="UP000405075"/>
    </source>
</evidence>
<gene>
    <name evidence="2" type="ORF">GJD93_06395</name>
</gene>
<dbReference type="AlphaFoldDB" id="A0AAP9KIV9"/>
<feature type="signal peptide" evidence="1">
    <location>
        <begin position="1"/>
        <end position="18"/>
    </location>
</feature>
<feature type="chain" id="PRO_5042942849" description="Lipoprotein" evidence="1">
    <location>
        <begin position="19"/>
        <end position="331"/>
    </location>
</feature>
<dbReference type="RefSeq" id="WP_154320584.1">
    <property type="nucleotide sequence ID" value="NZ_CP046045.1"/>
</dbReference>
<evidence type="ECO:0008006" key="4">
    <source>
        <dbReference type="Google" id="ProtNLM"/>
    </source>
</evidence>
<keyword evidence="1" id="KW-0732">Signal</keyword>
<reference evidence="3" key="1">
    <citation type="submission" date="2019-11" db="EMBL/GenBank/DDBJ databases">
        <title>Escherichia coli 1916D6.</title>
        <authorList>
            <person name="Yao H."/>
            <person name="Du X."/>
            <person name="Yu R."/>
            <person name="Li A."/>
        </authorList>
    </citation>
    <scope>NUCLEOTIDE SEQUENCE [LARGE SCALE GENOMIC DNA]</scope>
    <source>
        <strain evidence="3">19110F47</strain>
    </source>
</reference>
<dbReference type="PROSITE" id="PS51257">
    <property type="entry name" value="PROKAR_LIPOPROTEIN"/>
    <property type="match status" value="1"/>
</dbReference>
<dbReference type="EMBL" id="CP046045">
    <property type="protein sequence ID" value="QGM27328.1"/>
    <property type="molecule type" value="Genomic_DNA"/>
</dbReference>